<name>A0A8H7ZTF5_9FUNG</name>
<evidence type="ECO:0000313" key="3">
    <source>
        <dbReference type="Proteomes" id="UP000673691"/>
    </source>
</evidence>
<proteinExistence type="predicted"/>
<accession>A0A8H7ZTF5</accession>
<keyword evidence="1" id="KW-0732">Signal</keyword>
<organism evidence="2 3">
    <name type="scientific">Olpidium bornovanus</name>
    <dbReference type="NCBI Taxonomy" id="278681"/>
    <lineage>
        <taxon>Eukaryota</taxon>
        <taxon>Fungi</taxon>
        <taxon>Fungi incertae sedis</taxon>
        <taxon>Olpidiomycota</taxon>
        <taxon>Olpidiomycotina</taxon>
        <taxon>Olpidiomycetes</taxon>
        <taxon>Olpidiales</taxon>
        <taxon>Olpidiaceae</taxon>
        <taxon>Olpidium</taxon>
    </lineage>
</organism>
<protein>
    <submittedName>
        <fullName evidence="2">Uncharacterized protein</fullName>
    </submittedName>
</protein>
<evidence type="ECO:0000256" key="1">
    <source>
        <dbReference type="SAM" id="SignalP"/>
    </source>
</evidence>
<dbReference type="Proteomes" id="UP000673691">
    <property type="component" value="Unassembled WGS sequence"/>
</dbReference>
<reference evidence="2 3" key="1">
    <citation type="journal article" name="Sci. Rep.">
        <title>Genome-scale phylogenetic analyses confirm Olpidium as the closest living zoosporic fungus to the non-flagellated, terrestrial fungi.</title>
        <authorList>
            <person name="Chang Y."/>
            <person name="Rochon D."/>
            <person name="Sekimoto S."/>
            <person name="Wang Y."/>
            <person name="Chovatia M."/>
            <person name="Sandor L."/>
            <person name="Salamov A."/>
            <person name="Grigoriev I.V."/>
            <person name="Stajich J.E."/>
            <person name="Spatafora J.W."/>
        </authorList>
    </citation>
    <scope>NUCLEOTIDE SEQUENCE [LARGE SCALE GENOMIC DNA]</scope>
    <source>
        <strain evidence="2">S191</strain>
    </source>
</reference>
<feature type="chain" id="PRO_5034656655" evidence="1">
    <location>
        <begin position="28"/>
        <end position="150"/>
    </location>
</feature>
<gene>
    <name evidence="2" type="ORF">BJ554DRAFT_658</name>
</gene>
<sequence length="150" mass="15848">MKVRHAGAKRRRLAGLALGSLAWAAACASGRAAAAAAAAASYTAKRVRYSAPDVDLPAPPPPSAEIPVRHNENESAFTELGGPSEMFLVDVELASSILDDDSGAPTFARVYPLALDLRSSEISVLGSTACENLDVDAKCFEEIKYHYNLD</sequence>
<evidence type="ECO:0000313" key="2">
    <source>
        <dbReference type="EMBL" id="KAG5459016.1"/>
    </source>
</evidence>
<feature type="signal peptide" evidence="1">
    <location>
        <begin position="1"/>
        <end position="27"/>
    </location>
</feature>
<dbReference type="PROSITE" id="PS51257">
    <property type="entry name" value="PROKAR_LIPOPROTEIN"/>
    <property type="match status" value="1"/>
</dbReference>
<keyword evidence="3" id="KW-1185">Reference proteome</keyword>
<dbReference type="AlphaFoldDB" id="A0A8H7ZTF5"/>
<comment type="caution">
    <text evidence="2">The sequence shown here is derived from an EMBL/GenBank/DDBJ whole genome shotgun (WGS) entry which is preliminary data.</text>
</comment>
<dbReference type="EMBL" id="JAEFCI010007516">
    <property type="protein sequence ID" value="KAG5459016.1"/>
    <property type="molecule type" value="Genomic_DNA"/>
</dbReference>